<dbReference type="PROSITE" id="PS51081">
    <property type="entry name" value="ZF_SIAH"/>
    <property type="match status" value="1"/>
</dbReference>
<dbReference type="GO" id="GO:0043161">
    <property type="term" value="P:proteasome-mediated ubiquitin-dependent protein catabolic process"/>
    <property type="evidence" value="ECO:0007669"/>
    <property type="project" value="TreeGrafter"/>
</dbReference>
<dbReference type="GO" id="GO:0031624">
    <property type="term" value="F:ubiquitin conjugating enzyme binding"/>
    <property type="evidence" value="ECO:0007669"/>
    <property type="project" value="TreeGrafter"/>
</dbReference>
<evidence type="ECO:0000259" key="6">
    <source>
        <dbReference type="PROSITE" id="PS51081"/>
    </source>
</evidence>
<dbReference type="GO" id="GO:0061630">
    <property type="term" value="F:ubiquitin protein ligase activity"/>
    <property type="evidence" value="ECO:0007669"/>
    <property type="project" value="TreeGrafter"/>
</dbReference>
<evidence type="ECO:0000256" key="4">
    <source>
        <dbReference type="PROSITE-ProRule" id="PRU00455"/>
    </source>
</evidence>
<dbReference type="PANTHER" id="PTHR45877:SF2">
    <property type="entry name" value="E3 UBIQUITIN-PROTEIN LIGASE SINA-RELATED"/>
    <property type="match status" value="1"/>
</dbReference>
<keyword evidence="1" id="KW-0479">Metal-binding</keyword>
<reference evidence="7" key="1">
    <citation type="submission" date="2021-06" db="EMBL/GenBank/DDBJ databases">
        <authorList>
            <person name="Hodson N. C."/>
            <person name="Mongue J. A."/>
            <person name="Jaron S. K."/>
        </authorList>
    </citation>
    <scope>NUCLEOTIDE SEQUENCE</scope>
</reference>
<evidence type="ECO:0000256" key="1">
    <source>
        <dbReference type="ARBA" id="ARBA00022723"/>
    </source>
</evidence>
<name>A0A8J2K6Y1_9HEXA</name>
<dbReference type="GO" id="GO:0008270">
    <property type="term" value="F:zinc ion binding"/>
    <property type="evidence" value="ECO:0007669"/>
    <property type="project" value="UniProtKB-KW"/>
</dbReference>
<feature type="domain" description="SIAH-type" evidence="6">
    <location>
        <begin position="45"/>
        <end position="107"/>
    </location>
</feature>
<feature type="region of interest" description="Disordered" evidence="5">
    <location>
        <begin position="299"/>
        <end position="321"/>
    </location>
</feature>
<dbReference type="GO" id="GO:0005737">
    <property type="term" value="C:cytoplasm"/>
    <property type="evidence" value="ECO:0007669"/>
    <property type="project" value="TreeGrafter"/>
</dbReference>
<evidence type="ECO:0000313" key="7">
    <source>
        <dbReference type="EMBL" id="CAG7721344.1"/>
    </source>
</evidence>
<feature type="compositionally biased region" description="Acidic residues" evidence="5">
    <location>
        <begin position="300"/>
        <end position="316"/>
    </location>
</feature>
<proteinExistence type="predicted"/>
<dbReference type="InterPro" id="IPR004162">
    <property type="entry name" value="SINA-like_animal"/>
</dbReference>
<dbReference type="Proteomes" id="UP000708208">
    <property type="component" value="Unassembled WGS sequence"/>
</dbReference>
<sequence>MGMSNVINSGRLECSLCNKPIDIRSSNIREGSVICCSYFPNLAPPKDQPCPFSMSGCEAVLSVDEVESHKFDCQFSSMKFCSLLWISNCEDETASVDLLDHLARKHSMESVNVKDSGSLQVVQSGDIRGLGKIHWNLIVIICEGVKFILRTTLIHRKTISWSVAVLGSPETAGRFNAIITILSQTGNSLRWKGPVLSIKERHLSSPDFVLPVTELQEFSAQSGMKVTADMNGDCNGSSDDFCQTCVNSDIEDRIFVRIPTYGNFRVPLYFNSLSAAFNNGHMTFEIGYDTHFDSNIVADSDSDDDSDSNDSSDYDDSSVFNDSSISDVDRVSDAHRVYDGDRVSDAGTVYDVNRVYDGDRVSDVNSISDARRVSDGYRLSHADRVSDDNSVSDADS</sequence>
<keyword evidence="8" id="KW-1185">Reference proteome</keyword>
<evidence type="ECO:0000256" key="5">
    <source>
        <dbReference type="SAM" id="MobiDB-lite"/>
    </source>
</evidence>
<dbReference type="PANTHER" id="PTHR45877">
    <property type="entry name" value="E3 UBIQUITIN-PROTEIN LIGASE SIAH2"/>
    <property type="match status" value="1"/>
</dbReference>
<evidence type="ECO:0000313" key="8">
    <source>
        <dbReference type="Proteomes" id="UP000708208"/>
    </source>
</evidence>
<comment type="caution">
    <text evidence="7">The sequence shown here is derived from an EMBL/GenBank/DDBJ whole genome shotgun (WGS) entry which is preliminary data.</text>
</comment>
<dbReference type="UniPathway" id="UPA00143"/>
<accession>A0A8J2K6Y1</accession>
<dbReference type="InterPro" id="IPR013010">
    <property type="entry name" value="Znf_SIAH"/>
</dbReference>
<dbReference type="AlphaFoldDB" id="A0A8J2K6Y1"/>
<dbReference type="GO" id="GO:0016567">
    <property type="term" value="P:protein ubiquitination"/>
    <property type="evidence" value="ECO:0007669"/>
    <property type="project" value="UniProtKB-UniPathway"/>
</dbReference>
<dbReference type="OrthoDB" id="441278at2759"/>
<gene>
    <name evidence="7" type="ORF">AFUS01_LOCUS10565</name>
</gene>
<keyword evidence="2 4" id="KW-0863">Zinc-finger</keyword>
<evidence type="ECO:0000256" key="3">
    <source>
        <dbReference type="ARBA" id="ARBA00022833"/>
    </source>
</evidence>
<keyword evidence="3" id="KW-0862">Zinc</keyword>
<evidence type="ECO:0000256" key="2">
    <source>
        <dbReference type="ARBA" id="ARBA00022771"/>
    </source>
</evidence>
<dbReference type="EMBL" id="CAJVCH010078727">
    <property type="protein sequence ID" value="CAG7721344.1"/>
    <property type="molecule type" value="Genomic_DNA"/>
</dbReference>
<protein>
    <recommendedName>
        <fullName evidence="6">SIAH-type domain-containing protein</fullName>
    </recommendedName>
</protein>
<organism evidence="7 8">
    <name type="scientific">Allacma fusca</name>
    <dbReference type="NCBI Taxonomy" id="39272"/>
    <lineage>
        <taxon>Eukaryota</taxon>
        <taxon>Metazoa</taxon>
        <taxon>Ecdysozoa</taxon>
        <taxon>Arthropoda</taxon>
        <taxon>Hexapoda</taxon>
        <taxon>Collembola</taxon>
        <taxon>Symphypleona</taxon>
        <taxon>Sminthuridae</taxon>
        <taxon>Allacma</taxon>
    </lineage>
</organism>